<dbReference type="GO" id="GO:0005794">
    <property type="term" value="C:Golgi apparatus"/>
    <property type="evidence" value="ECO:0000314"/>
    <property type="project" value="FlyBase"/>
</dbReference>
<dbReference type="GeneID" id="36285"/>
<dbReference type="ExpressionAtlas" id="A0A0B4LF50">
    <property type="expression patterns" value="baseline and differential"/>
</dbReference>
<sequence length="366" mass="43029">MASLRVVNRNRLVCRGFVALTLLLVFFNEFIVYYMAQSSWQPIDCKLDNCTRLLLIADPQILGNSYDRSSHSPLARYDSDRYLAKTFERALAFTQPHIIVFLGDLLDEGNIATAQEYKQYVQRFRRIYQNKNYKKFRMISAFFQRVHVPGDNDIGGENGDYISNSNQRRFENEFMSEDLFDYDNRLRFFKINRMLLDFSNPDRDNNADRLRIGVSHAPLLIGGGPLLRAIISDLDPHIIFSGHWHESRIFIYPSTKVINFYENSVRHFDLKALKEQEHSYLEIMVPTCSYRMGKSKIGLGYAVLENYNLSYTVLWQPNRFILLFTYVFWGLFVVCGFVVFKMMTRCPFRVAKRQTLYNRVSTIPQF</sequence>
<dbReference type="InParanoid" id="A0A0B4LF50"/>
<dbReference type="BioGRID-ORCS" id="36285">
    <property type="hits" value="0 hits in 1 CRISPR screen"/>
</dbReference>
<dbReference type="InterPro" id="IPR033308">
    <property type="entry name" value="PGAP5/Cdc1/Ted1"/>
</dbReference>
<dbReference type="EC" id="3.-.-.-" evidence="7"/>
<keyword evidence="3 5" id="KW-1133">Transmembrane helix</keyword>
<reference evidence="7 9" key="8">
    <citation type="journal article" date="2007" name="Science">
        <title>Sequence finishing and mapping of Drosophila melanogaster heterochromatin.</title>
        <authorList>
            <person name="Hoskins R.A."/>
            <person name="Carlson J.W."/>
            <person name="Kennedy C."/>
            <person name="Acevedo D."/>
            <person name="Evans-Holm M."/>
            <person name="Frise E."/>
            <person name="Wan K.H."/>
            <person name="Park S."/>
            <person name="Mendez-Lago M."/>
            <person name="Rossi F."/>
            <person name="Villasante A."/>
            <person name="Dimitri P."/>
            <person name="Karpen G.H."/>
            <person name="Celniker S.E."/>
        </authorList>
    </citation>
    <scope>NUCLEOTIDE SEQUENCE [LARGE SCALE GENOMIC DNA]</scope>
    <source>
        <strain evidence="9">Berkeley</strain>
    </source>
</reference>
<feature type="domain" description="Calcineurin-like phosphoesterase" evidence="6">
    <location>
        <begin position="52"/>
        <end position="246"/>
    </location>
</feature>
<evidence type="ECO:0000256" key="4">
    <source>
        <dbReference type="ARBA" id="ARBA00023136"/>
    </source>
</evidence>
<dbReference type="SUPFAM" id="SSF56300">
    <property type="entry name" value="Metallo-dependent phosphatases"/>
    <property type="match status" value="1"/>
</dbReference>
<dbReference type="RefSeq" id="NP_001286327.1">
    <property type="nucleotide sequence ID" value="NM_001299398.1"/>
</dbReference>
<dbReference type="OrthoDB" id="5977743at2759"/>
<dbReference type="Gene3D" id="3.60.21.10">
    <property type="match status" value="1"/>
</dbReference>
<dbReference type="STRING" id="7227.FBpp0308658"/>
<dbReference type="CTD" id="36285"/>
<dbReference type="AGR" id="FB:FBgn0259985"/>
<reference evidence="7 9" key="2">
    <citation type="journal article" date="2002" name="Genome Biol.">
        <title>Finishing a whole-genome shotgun: release 3 of the Drosophila melanogaster euchromatic genome sequence.</title>
        <authorList>
            <person name="Celniker S.E."/>
            <person name="Wheeler D.A."/>
            <person name="Kronmiller B."/>
            <person name="Carlson J.W."/>
            <person name="Halpern A."/>
            <person name="Patel S."/>
            <person name="Adams M."/>
            <person name="Champe M."/>
            <person name="Dugan S.P."/>
            <person name="Frise E."/>
            <person name="Hodgson A."/>
            <person name="George R.A."/>
            <person name="Hoskins R.A."/>
            <person name="Laverty T."/>
            <person name="Muzny D.M."/>
            <person name="Nelson C.R."/>
            <person name="Pacleb J.M."/>
            <person name="Park S."/>
            <person name="Pfeiffer B.D."/>
            <person name="Richards S."/>
            <person name="Sodergren E.J."/>
            <person name="Svirskas R."/>
            <person name="Tabor P.E."/>
            <person name="Wan K."/>
            <person name="Stapleton M."/>
            <person name="Sutton G.G."/>
            <person name="Venter C."/>
            <person name="Weinstock G."/>
            <person name="Scherer S.E."/>
            <person name="Myers E.W."/>
            <person name="Gibbs R.A."/>
            <person name="Rubin G.M."/>
        </authorList>
    </citation>
    <scope>NUCLEOTIDE SEQUENCE [LARGE SCALE GENOMIC DNA]</scope>
    <source>
        <strain evidence="9">Berkeley</strain>
    </source>
</reference>
<dbReference type="PANTHER" id="PTHR13315">
    <property type="entry name" value="METALLO PHOSPHOESTERASE RELATED"/>
    <property type="match status" value="1"/>
</dbReference>
<dbReference type="AlphaFoldDB" id="A0A0B4LF50"/>
<dbReference type="FlyBase" id="FBgn0259985">
    <property type="gene designation" value="Mppe"/>
</dbReference>
<dbReference type="VEuPathDB" id="VectorBase:FBgn0259985"/>
<reference evidence="7 9" key="6">
    <citation type="journal article" date="2005" name="PLoS Comput. Biol.">
        <title>Combined evidence annotation of transposable elements in genome sequences.</title>
        <authorList>
            <person name="Quesneville H."/>
            <person name="Bergman C.M."/>
            <person name="Andrieu O."/>
            <person name="Autard D."/>
            <person name="Nouaud D."/>
            <person name="Ashburner M."/>
            <person name="Anxolabehere D."/>
        </authorList>
    </citation>
    <scope>NUCLEOTIDE SEQUENCE [LARGE SCALE GENOMIC DNA]</scope>
    <source>
        <strain evidence="9">Berkeley</strain>
    </source>
</reference>
<evidence type="ECO:0000256" key="3">
    <source>
        <dbReference type="ARBA" id="ARBA00022989"/>
    </source>
</evidence>
<keyword evidence="9" id="KW-1185">Reference proteome</keyword>
<dbReference type="Bgee" id="FBgn0259985">
    <property type="expression patterns" value="Expressed in head capsule and 66 other cell types or tissues"/>
</dbReference>
<dbReference type="InterPro" id="IPR004843">
    <property type="entry name" value="Calcineurin-like_PHP"/>
</dbReference>
<reference evidence="7 9" key="1">
    <citation type="journal article" date="2000" name="Science">
        <title>The genome sequence of Drosophila melanogaster.</title>
        <authorList>
            <person name="Adams M.D."/>
            <person name="Celniker S.E."/>
            <person name="Holt R.A."/>
            <person name="Evans C.A."/>
            <person name="Gocayne J.D."/>
            <person name="Amanatides P.G."/>
            <person name="Scherer S.E."/>
            <person name="Li P.W."/>
            <person name="Hoskins R.A."/>
            <person name="Galle R.F."/>
            <person name="George R.A."/>
            <person name="Lewis S.E."/>
            <person name="Richards S."/>
            <person name="Ashburner M."/>
            <person name="Henderson S.N."/>
            <person name="Sutton G.G."/>
            <person name="Wortman J.R."/>
            <person name="Yandell M.D."/>
            <person name="Zhang Q."/>
            <person name="Chen L.X."/>
            <person name="Brandon R.C."/>
            <person name="Rogers Y.H."/>
            <person name="Blazej R.G."/>
            <person name="Champe M."/>
            <person name="Pfeiffer B.D."/>
            <person name="Wan K.H."/>
            <person name="Doyle C."/>
            <person name="Baxter E.G."/>
            <person name="Helt G."/>
            <person name="Nelson C.R."/>
            <person name="Gabor G.L."/>
            <person name="Abril J.F."/>
            <person name="Agbayani A."/>
            <person name="An H.J."/>
            <person name="Andrews-Pfannkoch C."/>
            <person name="Baldwin D."/>
            <person name="Ballew R.M."/>
            <person name="Basu A."/>
            <person name="Baxendale J."/>
            <person name="Bayraktaroglu L."/>
            <person name="Beasley E.M."/>
            <person name="Beeson K.Y."/>
            <person name="Benos P.V."/>
            <person name="Berman B.P."/>
            <person name="Bhandari D."/>
            <person name="Bolshakov S."/>
            <person name="Borkova D."/>
            <person name="Botchan M.R."/>
            <person name="Bouck J."/>
            <person name="Brokstein P."/>
            <person name="Brottier P."/>
            <person name="Burtis K.C."/>
            <person name="Busam D.A."/>
            <person name="Butler H."/>
            <person name="Cadieu E."/>
            <person name="Center A."/>
            <person name="Chandra I."/>
            <person name="Cherry J.M."/>
            <person name="Cawley S."/>
            <person name="Dahlke C."/>
            <person name="Davenport L.B."/>
            <person name="Davies P."/>
            <person name="de Pablos B."/>
            <person name="Delcher A."/>
            <person name="Deng Z."/>
            <person name="Mays A.D."/>
            <person name="Dew I."/>
            <person name="Dietz S.M."/>
            <person name="Dodson K."/>
            <person name="Doup L.E."/>
            <person name="Downes M."/>
            <person name="Dugan-Rocha S."/>
            <person name="Dunkov B.C."/>
            <person name="Dunn P."/>
            <person name="Durbin K.J."/>
            <person name="Evangelista C.C."/>
            <person name="Ferraz C."/>
            <person name="Ferriera S."/>
            <person name="Fleischmann W."/>
            <person name="Fosler C."/>
            <person name="Gabrielian A.E."/>
            <person name="Garg N.S."/>
            <person name="Gelbart W.M."/>
            <person name="Glasser K."/>
            <person name="Glodek A."/>
            <person name="Gong F."/>
            <person name="Gorrell J.H."/>
            <person name="Gu Z."/>
            <person name="Guan P."/>
            <person name="Harris M."/>
            <person name="Harris N.L."/>
            <person name="Harvey D."/>
            <person name="Heiman T.J."/>
            <person name="Hernandez J.R."/>
            <person name="Houck J."/>
            <person name="Hostin D."/>
            <person name="Houston K.A."/>
            <person name="Howland T.J."/>
            <person name="Wei M.H."/>
            <person name="Ibegwam C."/>
            <person name="Jalali M."/>
            <person name="Kalush F."/>
            <person name="Karpen G.H."/>
            <person name="Ke Z."/>
            <person name="Kennison J.A."/>
            <person name="Ketchum K.A."/>
            <person name="Kimmel B.E."/>
            <person name="Kodira C.D."/>
            <person name="Kraft C."/>
            <person name="Kravitz S."/>
            <person name="Kulp D."/>
            <person name="Lai Z."/>
            <person name="Lasko P."/>
            <person name="Lei Y."/>
            <person name="Levitsky A.A."/>
            <person name="Li J."/>
            <person name="Li Z."/>
            <person name="Liang Y."/>
            <person name="Lin X."/>
            <person name="Liu X."/>
            <person name="Mattei B."/>
            <person name="McIntosh T.C."/>
            <person name="McLeod M.P."/>
            <person name="McPherson D."/>
            <person name="Merkulov G."/>
            <person name="Milshina N.V."/>
            <person name="Mobarry C."/>
            <person name="Morris J."/>
            <person name="Moshrefi A."/>
            <person name="Mount S.M."/>
            <person name="Moy M."/>
            <person name="Murphy B."/>
            <person name="Murphy L."/>
            <person name="Muzny D.M."/>
            <person name="Nelson D.L."/>
            <person name="Nelson D.R."/>
            <person name="Nelson K.A."/>
            <person name="Nixon K."/>
            <person name="Nusskern D.R."/>
            <person name="Pacleb J.M."/>
            <person name="Palazzolo M."/>
            <person name="Pittman G.S."/>
            <person name="Pan S."/>
            <person name="Pollard J."/>
            <person name="Puri V."/>
            <person name="Reese M.G."/>
            <person name="Reinert K."/>
            <person name="Remington K."/>
            <person name="Saunders R.D."/>
            <person name="Scheeler F."/>
            <person name="Shen H."/>
            <person name="Shue B.C."/>
            <person name="Siden-Kiamos I."/>
            <person name="Simpson M."/>
            <person name="Skupski M.P."/>
            <person name="Smith T."/>
            <person name="Spier E."/>
            <person name="Spradling A.C."/>
            <person name="Stapleton M."/>
            <person name="Strong R."/>
            <person name="Sun E."/>
            <person name="Svirskas R."/>
            <person name="Tector C."/>
            <person name="Turner R."/>
            <person name="Venter E."/>
            <person name="Wang A.H."/>
            <person name="Wang X."/>
            <person name="Wang Z.Y."/>
            <person name="Wassarman D.A."/>
            <person name="Weinstock G.M."/>
            <person name="Weissenbach J."/>
            <person name="Williams S.M."/>
            <person name="WoodageT"/>
            <person name="Worley K.C."/>
            <person name="Wu D."/>
            <person name="Yang S."/>
            <person name="Yao Q.A."/>
            <person name="Ye J."/>
            <person name="Yeh R.F."/>
            <person name="Zaveri J.S."/>
            <person name="Zhan M."/>
            <person name="Zhang G."/>
            <person name="Zhao Q."/>
            <person name="Zheng L."/>
            <person name="Zheng X.H."/>
            <person name="Zhong F.N."/>
            <person name="Zhong W."/>
            <person name="Zhou X."/>
            <person name="Zhu S."/>
            <person name="Zhu X."/>
            <person name="Smith H.O."/>
            <person name="Gibbs R.A."/>
            <person name="Myers E.W."/>
            <person name="Rubin G.M."/>
            <person name="Venter J.C."/>
        </authorList>
    </citation>
    <scope>NUCLEOTIDE SEQUENCE [LARGE SCALE GENOMIC DNA]</scope>
    <source>
        <strain evidence="9">Berkeley</strain>
    </source>
</reference>
<dbReference type="FunCoup" id="A0A0B4LF50">
    <property type="interactions" value="108"/>
</dbReference>
<dbReference type="GO" id="GO:0016020">
    <property type="term" value="C:membrane"/>
    <property type="evidence" value="ECO:0007669"/>
    <property type="project" value="UniProtKB-SubCell"/>
</dbReference>
<name>A0A0B4LF50_DROME</name>
<dbReference type="GO" id="GO:0005783">
    <property type="term" value="C:endoplasmic reticulum"/>
    <property type="evidence" value="ECO:0000318"/>
    <property type="project" value="GO_Central"/>
</dbReference>
<evidence type="ECO:0000256" key="2">
    <source>
        <dbReference type="ARBA" id="ARBA00022692"/>
    </source>
</evidence>
<dbReference type="GO" id="GO:0006506">
    <property type="term" value="P:GPI anchor biosynthetic process"/>
    <property type="evidence" value="ECO:0000318"/>
    <property type="project" value="GO_Central"/>
</dbReference>
<keyword evidence="4 5" id="KW-0472">Membrane</keyword>
<dbReference type="CDD" id="cd08166">
    <property type="entry name" value="MPP_Cdc1_like_1"/>
    <property type="match status" value="1"/>
</dbReference>
<reference evidence="7 9" key="3">
    <citation type="journal article" date="2002" name="Genome Biol.">
        <title>Annotation of the Drosophila melanogaster euchromatic genome: a systematic review.</title>
        <authorList>
            <person name="Misra S."/>
            <person name="Crosby M.A."/>
            <person name="Mungall C.J."/>
            <person name="Matthews B.B."/>
            <person name="Campbell K.S."/>
            <person name="Hradecky P."/>
            <person name="Huang Y."/>
            <person name="Kaminker J.S."/>
            <person name="Millburn G.H."/>
            <person name="Prochnik S.E."/>
            <person name="Smith C.D."/>
            <person name="Tupy J.L."/>
            <person name="Whitfied E.J."/>
            <person name="Bayraktaroglu L."/>
            <person name="Berman B.P."/>
            <person name="Bettencourt B.R."/>
            <person name="Celniker S.E."/>
            <person name="de Grey A.D."/>
            <person name="Drysdale R.A."/>
            <person name="Harris N.L."/>
            <person name="Richter J."/>
            <person name="Russo S."/>
            <person name="Schroeder A.J."/>
            <person name="Shu S.Q."/>
            <person name="Stapleton M."/>
            <person name="Yamada C."/>
            <person name="Ashburner M."/>
            <person name="Gelbart W.M."/>
            <person name="Rubin G.M."/>
            <person name="Lewis S.E."/>
        </authorList>
    </citation>
    <scope>GENOME REANNOTATION</scope>
    <source>
        <strain evidence="9">Berkeley</strain>
    </source>
</reference>
<protein>
    <submittedName>
        <fullName evidence="7">Metallophosphoesterase, isoform E</fullName>
        <ecNumber evidence="7">3.-.-.-</ecNumber>
        <ecNumber evidence="7">3.1.3.16</ecNumber>
    </submittedName>
</protein>
<evidence type="ECO:0000313" key="8">
    <source>
        <dbReference type="FlyBase" id="FBgn0259985"/>
    </source>
</evidence>
<dbReference type="PANTHER" id="PTHR13315:SF4">
    <property type="entry name" value="METALLOPHOSPHOESTERASE, ISOFORM E"/>
    <property type="match status" value="1"/>
</dbReference>
<dbReference type="Proteomes" id="UP000000803">
    <property type="component" value="Chromosome 2R"/>
</dbReference>
<reference evidence="7 9" key="4">
    <citation type="journal article" date="2002" name="Genome Biol.">
        <title>The transposable elements of the Drosophila melanogaster euchromatin: a genomics perspective.</title>
        <authorList>
            <person name="Kaminker J.S."/>
            <person name="Bergman C.M."/>
            <person name="Kronmiller B."/>
            <person name="Carlson J."/>
            <person name="Svirskas R."/>
            <person name="Patel S."/>
            <person name="Frise E."/>
            <person name="Wheeler D.A."/>
            <person name="Lewis S.E."/>
            <person name="Rubin G.M."/>
            <person name="Ashburner M."/>
            <person name="Celniker S.E."/>
        </authorList>
    </citation>
    <scope>NUCLEOTIDE SEQUENCE [LARGE SCALE GENOMIC DNA]</scope>
    <source>
        <strain evidence="9">Berkeley</strain>
    </source>
</reference>
<keyword evidence="7" id="KW-0378">Hydrolase</keyword>
<dbReference type="GO" id="GO:0004722">
    <property type="term" value="F:protein serine/threonine phosphatase activity"/>
    <property type="evidence" value="ECO:0000314"/>
    <property type="project" value="FlyBase"/>
</dbReference>
<reference evidence="7 9" key="5">
    <citation type="journal article" date="2002" name="Genome Biol.">
        <title>Heterochromatic sequences in a Drosophila whole-genome shotgun assembly.</title>
        <authorList>
            <person name="Hoskins R.A."/>
            <person name="Smith C.D."/>
            <person name="Carlson J.W."/>
            <person name="Carvalho A.B."/>
            <person name="Halpern A."/>
            <person name="Kaminker J.S."/>
            <person name="Kennedy C."/>
            <person name="Mungall C.J."/>
            <person name="Sullivan B.A."/>
            <person name="Sutton G.G."/>
            <person name="Yasuhara J.C."/>
            <person name="Wakimoto B.T."/>
            <person name="Myers E.W."/>
            <person name="Celniker S.E."/>
            <person name="Rubin G.M."/>
            <person name="Karpen G.H."/>
        </authorList>
    </citation>
    <scope>NUCLEOTIDE SEQUENCE [LARGE SCALE GENOMIC DNA]</scope>
    <source>
        <strain evidence="9">Berkeley</strain>
    </source>
</reference>
<dbReference type="EMBL" id="AE013599">
    <property type="protein sequence ID" value="AHN56125.1"/>
    <property type="molecule type" value="Genomic_DNA"/>
</dbReference>
<evidence type="ECO:0000313" key="7">
    <source>
        <dbReference type="EMBL" id="AHN56125.1"/>
    </source>
</evidence>
<keyword evidence="2 5" id="KW-0812">Transmembrane</keyword>
<dbReference type="EC" id="3.1.3.16" evidence="7"/>
<dbReference type="OMA" id="MDVGDIH"/>
<feature type="transmembrane region" description="Helical" evidence="5">
    <location>
        <begin position="320"/>
        <end position="340"/>
    </location>
</feature>
<feature type="transmembrane region" description="Helical" evidence="5">
    <location>
        <begin position="12"/>
        <end position="36"/>
    </location>
</feature>
<reference evidence="7 9" key="11">
    <citation type="journal article" date="2015" name="Genome Res.">
        <title>The Release 6 reference sequence of the Drosophila melanogaster genome.</title>
        <authorList>
            <person name="Hoskins R.A."/>
            <person name="Carlson J.W."/>
            <person name="Wan K.H."/>
            <person name="Park S."/>
            <person name="Mendez I."/>
            <person name="Galle S.E."/>
            <person name="Booth B.W."/>
            <person name="Pfeiffer B.D."/>
            <person name="George R.A."/>
            <person name="Svirskas R."/>
            <person name="Krzywinski M."/>
            <person name="Schein J."/>
            <person name="Accardo M.C."/>
            <person name="Damia E."/>
            <person name="Messina G."/>
            <person name="Mendez-Lago M."/>
            <person name="de Pablos B."/>
            <person name="Demakova O.V."/>
            <person name="Andreyeva E.N."/>
            <person name="Boldyreva L.V."/>
            <person name="Marra M."/>
            <person name="Carvalho A.B."/>
            <person name="Dimitri P."/>
            <person name="Villasante A."/>
            <person name="Zhimulev I.F."/>
            <person name="Rubin G.M."/>
            <person name="Karpen G.H."/>
            <person name="Celniker S.E."/>
        </authorList>
    </citation>
    <scope>NUCLEOTIDE SEQUENCE [LARGE SCALE GENOMIC DNA]</scope>
    <source>
        <strain evidence="9">Berkeley</strain>
    </source>
</reference>
<gene>
    <name evidence="7 8" type="primary">Mppe</name>
    <name evidence="7" type="synonym">11471</name>
    <name evidence="7" type="synonym">Dmel\CG8889</name>
    <name evidence="7" type="synonym">dMPPE</name>
    <name evidence="7" type="synonym">dmppe</name>
    <name evidence="7" type="synonym">GS11471</name>
    <name evidence="7" type="synonym">MPPE</name>
    <name evidence="7 8" type="ORF">CG8889</name>
    <name evidence="7" type="ORF">Dmel_CG8889</name>
</gene>
<reference evidence="7 9" key="10">
    <citation type="journal article" date="2015" name="G3 (Bethesda)">
        <title>Gene Model Annotations for Drosophila melanogaster: The Rule-Benders.</title>
        <authorList>
            <consortium name="FlyBase Consortium"/>
            <person name="Crosby M.A."/>
            <person name="Gramates L.S."/>
            <person name="Dos Santos G."/>
            <person name="Matthews B.B."/>
            <person name="St Pierre S.E."/>
            <person name="Zhou P."/>
            <person name="Schroeder A.J."/>
            <person name="Falls K."/>
            <person name="Emmert D.B."/>
            <person name="Russo S.M."/>
            <person name="Gelbart W.M."/>
            <person name="null"/>
        </authorList>
    </citation>
    <scope>NUCLEOTIDE SEQUENCE [LARGE SCALE GENOMIC DNA]</scope>
    <source>
        <strain evidence="9">Berkeley</strain>
    </source>
</reference>
<dbReference type="Pfam" id="PF00149">
    <property type="entry name" value="Metallophos"/>
    <property type="match status" value="1"/>
</dbReference>
<reference evidence="7 9" key="7">
    <citation type="journal article" date="2007" name="Science">
        <title>The Release 5.1 annotation of Drosophila melanogaster heterochromatin.</title>
        <authorList>
            <person name="Smith C.D."/>
            <person name="Shu S."/>
            <person name="Mungall C.J."/>
            <person name="Karpen G.H."/>
        </authorList>
    </citation>
    <scope>NUCLEOTIDE SEQUENCE [LARGE SCALE GENOMIC DNA]</scope>
    <source>
        <strain evidence="9">Berkeley</strain>
    </source>
</reference>
<organism evidence="7 9">
    <name type="scientific">Drosophila melanogaster</name>
    <name type="common">Fruit fly</name>
    <dbReference type="NCBI Taxonomy" id="7227"/>
    <lineage>
        <taxon>Eukaryota</taxon>
        <taxon>Metazoa</taxon>
        <taxon>Ecdysozoa</taxon>
        <taxon>Arthropoda</taxon>
        <taxon>Hexapoda</taxon>
        <taxon>Insecta</taxon>
        <taxon>Pterygota</taxon>
        <taxon>Neoptera</taxon>
        <taxon>Endopterygota</taxon>
        <taxon>Diptera</taxon>
        <taxon>Brachycera</taxon>
        <taxon>Muscomorpha</taxon>
        <taxon>Ephydroidea</taxon>
        <taxon>Drosophilidae</taxon>
        <taxon>Drosophila</taxon>
        <taxon>Sophophora</taxon>
    </lineage>
</organism>
<evidence type="ECO:0000259" key="6">
    <source>
        <dbReference type="Pfam" id="PF00149"/>
    </source>
</evidence>
<dbReference type="FunFam" id="3.60.21.10:FF:000059">
    <property type="entry name" value="Metallophosphoesterase, isoform B"/>
    <property type="match status" value="1"/>
</dbReference>
<evidence type="ECO:0000256" key="5">
    <source>
        <dbReference type="SAM" id="Phobius"/>
    </source>
</evidence>
<proteinExistence type="predicted"/>
<evidence type="ECO:0000313" key="9">
    <source>
        <dbReference type="Proteomes" id="UP000000803"/>
    </source>
</evidence>
<accession>A0A0B4LF50</accession>
<evidence type="ECO:0000256" key="1">
    <source>
        <dbReference type="ARBA" id="ARBA00004141"/>
    </source>
</evidence>
<comment type="subcellular location">
    <subcellularLocation>
        <location evidence="1">Membrane</location>
        <topology evidence="1">Multi-pass membrane protein</topology>
    </subcellularLocation>
</comment>
<dbReference type="DNASU" id="36285"/>
<reference evidence="7 9" key="9">
    <citation type="journal article" date="2015" name="G3 (Bethesda)">
        <title>Gene Model Annotations for Drosophila melanogaster: Impact of High-Throughput Data.</title>
        <authorList>
            <consortium name="FlyBase Consortium"/>
            <person name="Matthews B.B."/>
            <person name="Dos Santos G."/>
            <person name="Crosby M.A."/>
            <person name="Emmert D.B."/>
            <person name="St Pierre S.E."/>
            <person name="Gramates L.S."/>
            <person name="Zhou P."/>
            <person name="Schroeder A.J."/>
            <person name="Falls K."/>
            <person name="Strelets V."/>
            <person name="Russo S.M."/>
            <person name="Gelbart W.M."/>
            <person name="null"/>
        </authorList>
    </citation>
    <scope>NUCLEOTIDE SEQUENCE [LARGE SCALE GENOMIC DNA]</scope>
    <source>
        <strain evidence="9">Berkeley</strain>
    </source>
</reference>
<dbReference type="InterPro" id="IPR029052">
    <property type="entry name" value="Metallo-depent_PP-like"/>
</dbReference>